<dbReference type="GO" id="GO:0036297">
    <property type="term" value="P:interstrand cross-link repair"/>
    <property type="evidence" value="ECO:0007669"/>
    <property type="project" value="TreeGrafter"/>
</dbReference>
<dbReference type="InterPro" id="IPR014001">
    <property type="entry name" value="Helicase_ATP-bd"/>
</dbReference>
<dbReference type="CDD" id="cd17923">
    <property type="entry name" value="DEXHc_Hrq1-like"/>
    <property type="match status" value="1"/>
</dbReference>
<dbReference type="PANTHER" id="PTHR47957:SF3">
    <property type="entry name" value="ATP-DEPENDENT HELICASE HRQ1"/>
    <property type="match status" value="1"/>
</dbReference>
<evidence type="ECO:0000313" key="3">
    <source>
        <dbReference type="Proteomes" id="UP001174909"/>
    </source>
</evidence>
<dbReference type="GO" id="GO:0005634">
    <property type="term" value="C:nucleus"/>
    <property type="evidence" value="ECO:0007669"/>
    <property type="project" value="TreeGrafter"/>
</dbReference>
<dbReference type="GO" id="GO:0006289">
    <property type="term" value="P:nucleotide-excision repair"/>
    <property type="evidence" value="ECO:0007669"/>
    <property type="project" value="TreeGrafter"/>
</dbReference>
<organism evidence="2 3">
    <name type="scientific">Geodia barretti</name>
    <name type="common">Barrett's horny sponge</name>
    <dbReference type="NCBI Taxonomy" id="519541"/>
    <lineage>
        <taxon>Eukaryota</taxon>
        <taxon>Metazoa</taxon>
        <taxon>Porifera</taxon>
        <taxon>Demospongiae</taxon>
        <taxon>Heteroscleromorpha</taxon>
        <taxon>Tetractinellida</taxon>
        <taxon>Astrophorina</taxon>
        <taxon>Geodiidae</taxon>
        <taxon>Geodia</taxon>
    </lineage>
</organism>
<evidence type="ECO:0000313" key="2">
    <source>
        <dbReference type="EMBL" id="CAI8008002.1"/>
    </source>
</evidence>
<reference evidence="2" key="1">
    <citation type="submission" date="2023-03" db="EMBL/GenBank/DDBJ databases">
        <authorList>
            <person name="Steffen K."/>
            <person name="Cardenas P."/>
        </authorList>
    </citation>
    <scope>NUCLEOTIDE SEQUENCE</scope>
</reference>
<dbReference type="EMBL" id="CASHTH010000814">
    <property type="protein sequence ID" value="CAI8008002.1"/>
    <property type="molecule type" value="Genomic_DNA"/>
</dbReference>
<dbReference type="SMART" id="SM00487">
    <property type="entry name" value="DEXDc"/>
    <property type="match status" value="1"/>
</dbReference>
<name>A0AA35RBN5_GEOBA</name>
<keyword evidence="3" id="KW-1185">Reference proteome</keyword>
<accession>A0AA35RBN5</accession>
<dbReference type="PANTHER" id="PTHR47957">
    <property type="entry name" value="ATP-DEPENDENT HELICASE HRQ1"/>
    <property type="match status" value="1"/>
</dbReference>
<comment type="caution">
    <text evidence="2">The sequence shown here is derived from an EMBL/GenBank/DDBJ whole genome shotgun (WGS) entry which is preliminary data.</text>
</comment>
<keyword evidence="2" id="KW-0547">Nucleotide-binding</keyword>
<dbReference type="AlphaFoldDB" id="A0AA35RBN5"/>
<dbReference type="InterPro" id="IPR027417">
    <property type="entry name" value="P-loop_NTPase"/>
</dbReference>
<dbReference type="GO" id="GO:0043138">
    <property type="term" value="F:3'-5' DNA helicase activity"/>
    <property type="evidence" value="ECO:0007669"/>
    <property type="project" value="TreeGrafter"/>
</dbReference>
<dbReference type="InterPro" id="IPR011545">
    <property type="entry name" value="DEAD/DEAH_box_helicase_dom"/>
</dbReference>
<keyword evidence="2" id="KW-0378">Hydrolase</keyword>
<dbReference type="GO" id="GO:0003676">
    <property type="term" value="F:nucleic acid binding"/>
    <property type="evidence" value="ECO:0007669"/>
    <property type="project" value="InterPro"/>
</dbReference>
<protein>
    <submittedName>
        <fullName evidence="2">Uncharacterized ATP-dependent helicase YprA</fullName>
    </submittedName>
</protein>
<keyword evidence="2" id="KW-0067">ATP-binding</keyword>
<dbReference type="Proteomes" id="UP001174909">
    <property type="component" value="Unassembled WGS sequence"/>
</dbReference>
<dbReference type="Gene3D" id="3.40.50.300">
    <property type="entry name" value="P-loop containing nucleotide triphosphate hydrolases"/>
    <property type="match status" value="1"/>
</dbReference>
<dbReference type="Pfam" id="PF00270">
    <property type="entry name" value="DEAD"/>
    <property type="match status" value="1"/>
</dbReference>
<feature type="domain" description="Helicase ATP-binding" evidence="1">
    <location>
        <begin position="64"/>
        <end position="243"/>
    </location>
</feature>
<gene>
    <name evidence="2" type="ORF">GBAR_LOCUS5539</name>
</gene>
<sequence length="359" mass="40685">MDVGAFLDAVQKMPWYMEQIVHGEDVPAREARYGTLDRPLDGRLEEALDGAGIDALYTHQTDAINALRSGKNVIVSTGTASGKSLCYNLPVLEALLQDRTASAMYIFPTKALAQDQRRALGRLVPRSARLRYDIFDGDTPTPERGGIRRSARLLITNPDMLHVGILPNHRLWYQRLRSLRYVVIDEAHVYRGVFGSHVANIIRRLRRICERFGSKPQFILCSATIANPGEHAERLTGLPFEVVDDDGSPYGGKDFLFWNPPMLDLATGSRRSTNTESAQLFAELLRRYVRTMNFVRSRRAAELLYVYVRDNLKLSHPDVAKRVMPYRASYLPEDRRAIERDLAQVGCSALRPRTRWSLG</sequence>
<evidence type="ECO:0000259" key="1">
    <source>
        <dbReference type="PROSITE" id="PS51192"/>
    </source>
</evidence>
<dbReference type="PROSITE" id="PS51192">
    <property type="entry name" value="HELICASE_ATP_BIND_1"/>
    <property type="match status" value="1"/>
</dbReference>
<dbReference type="GO" id="GO:0005524">
    <property type="term" value="F:ATP binding"/>
    <property type="evidence" value="ECO:0007669"/>
    <property type="project" value="InterPro"/>
</dbReference>
<keyword evidence="2" id="KW-0347">Helicase</keyword>
<proteinExistence type="predicted"/>
<dbReference type="SUPFAM" id="SSF52540">
    <property type="entry name" value="P-loop containing nucleoside triphosphate hydrolases"/>
    <property type="match status" value="2"/>
</dbReference>